<dbReference type="SUPFAM" id="SSF49373">
    <property type="entry name" value="Invasin/intimin cell-adhesion fragments"/>
    <property type="match status" value="1"/>
</dbReference>
<dbReference type="KEGG" id="mema:MMAB1_2145"/>
<proteinExistence type="inferred from homology"/>
<dbReference type="Gene3D" id="2.60.40.10">
    <property type="entry name" value="Immunoglobulins"/>
    <property type="match status" value="1"/>
</dbReference>
<reference evidence="3 4" key="1">
    <citation type="submission" date="2016-01" db="EMBL/GenBank/DDBJ databases">
        <authorList>
            <person name="Manzoor S."/>
        </authorList>
    </citation>
    <scope>NUCLEOTIDE SEQUENCE [LARGE SCALE GENOMIC DNA]</scope>
    <source>
        <strain evidence="3">Methanoculleus sp MAB1</strain>
    </source>
</reference>
<accession>A0A0X3BMT0</accession>
<dbReference type="InterPro" id="IPR003344">
    <property type="entry name" value="Big_1_dom"/>
</dbReference>
<feature type="domain" description="Big-1" evidence="2">
    <location>
        <begin position="26"/>
        <end position="117"/>
    </location>
</feature>
<evidence type="ECO:0000256" key="1">
    <source>
        <dbReference type="ARBA" id="ARBA00010116"/>
    </source>
</evidence>
<comment type="similarity">
    <text evidence="1">Belongs to the intimin/invasin family.</text>
</comment>
<dbReference type="InterPro" id="IPR013783">
    <property type="entry name" value="Ig-like_fold"/>
</dbReference>
<evidence type="ECO:0000313" key="4">
    <source>
        <dbReference type="Proteomes" id="UP000069850"/>
    </source>
</evidence>
<gene>
    <name evidence="3" type="ORF">MMAB1_2145</name>
</gene>
<dbReference type="Pfam" id="PF02369">
    <property type="entry name" value="Big_1"/>
    <property type="match status" value="1"/>
</dbReference>
<dbReference type="InterPro" id="IPR008964">
    <property type="entry name" value="Invasin/intimin_cell_adhesion"/>
</dbReference>
<name>A0A0X3BMT0_9EURY</name>
<dbReference type="Proteomes" id="UP000069850">
    <property type="component" value="Chromosome 1"/>
</dbReference>
<organism evidence="3 4">
    <name type="scientific">Methanoculleus bourgensis</name>
    <dbReference type="NCBI Taxonomy" id="83986"/>
    <lineage>
        <taxon>Archaea</taxon>
        <taxon>Methanobacteriati</taxon>
        <taxon>Methanobacteriota</taxon>
        <taxon>Stenosarchaea group</taxon>
        <taxon>Methanomicrobia</taxon>
        <taxon>Methanomicrobiales</taxon>
        <taxon>Methanomicrobiaceae</taxon>
        <taxon>Methanoculleus</taxon>
    </lineage>
</organism>
<dbReference type="EMBL" id="LT158599">
    <property type="protein sequence ID" value="CVK33358.1"/>
    <property type="molecule type" value="Genomic_DNA"/>
</dbReference>
<protein>
    <recommendedName>
        <fullName evidence="2">Big-1 domain-containing protein</fullName>
    </recommendedName>
</protein>
<dbReference type="AlphaFoldDB" id="A0A0X3BMT0"/>
<sequence length="135" mass="14113">MNFSKLIPLTILLCLIMPGVGATGADRINLTSGANWLVANGADSTQITVQVLDGNGTPLMDCAVALYVDPVFGRLTPATVTTGASGAAVTTFTTNKTSGVAMITARAGAVETTFAQKIDHDLPPTRYHVSYTNRR</sequence>
<dbReference type="SMART" id="SM00634">
    <property type="entry name" value="BID_1"/>
    <property type="match status" value="1"/>
</dbReference>
<evidence type="ECO:0000259" key="2">
    <source>
        <dbReference type="SMART" id="SM00634"/>
    </source>
</evidence>
<evidence type="ECO:0000313" key="3">
    <source>
        <dbReference type="EMBL" id="CVK33358.1"/>
    </source>
</evidence>